<dbReference type="PANTHER" id="PTHR43024:SF1">
    <property type="entry name" value="UDP-N-ACETYLMURAMOYL-TRIPEPTIDE--D-ALANYL-D-ALANINE LIGASE"/>
    <property type="match status" value="1"/>
</dbReference>
<feature type="domain" description="Mur ligase N-terminal catalytic" evidence="12">
    <location>
        <begin position="25"/>
        <end position="98"/>
    </location>
</feature>
<dbReference type="UniPathway" id="UPA00219"/>
<dbReference type="SUPFAM" id="SSF63418">
    <property type="entry name" value="MurE/MurF N-terminal domain"/>
    <property type="match status" value="1"/>
</dbReference>
<keyword evidence="3 10" id="KW-0132">Cell division</keyword>
<dbReference type="InterPro" id="IPR051046">
    <property type="entry name" value="MurCDEF_CellWall_CoF430Synth"/>
</dbReference>
<evidence type="ECO:0000256" key="1">
    <source>
        <dbReference type="ARBA" id="ARBA00022490"/>
    </source>
</evidence>
<evidence type="ECO:0000256" key="2">
    <source>
        <dbReference type="ARBA" id="ARBA00022598"/>
    </source>
</evidence>
<dbReference type="GO" id="GO:0008360">
    <property type="term" value="P:regulation of cell shape"/>
    <property type="evidence" value="ECO:0007669"/>
    <property type="project" value="UniProtKB-KW"/>
</dbReference>
<dbReference type="NCBIfam" id="TIGR01143">
    <property type="entry name" value="murF"/>
    <property type="match status" value="1"/>
</dbReference>
<dbReference type="AlphaFoldDB" id="A0A3D8PSD2"/>
<dbReference type="GO" id="GO:0071555">
    <property type="term" value="P:cell wall organization"/>
    <property type="evidence" value="ECO:0007669"/>
    <property type="project" value="UniProtKB-KW"/>
</dbReference>
<dbReference type="EC" id="6.3.2.10" evidence="10 11"/>
<feature type="domain" description="Mur ligase C-terminal" evidence="13">
    <location>
        <begin position="315"/>
        <end position="440"/>
    </location>
</feature>
<evidence type="ECO:0000256" key="8">
    <source>
        <dbReference type="ARBA" id="ARBA00023306"/>
    </source>
</evidence>
<keyword evidence="2 10" id="KW-0436">Ligase</keyword>
<evidence type="ECO:0000313" key="15">
    <source>
        <dbReference type="EMBL" id="RDW18467.1"/>
    </source>
</evidence>
<evidence type="ECO:0000256" key="7">
    <source>
        <dbReference type="ARBA" id="ARBA00022984"/>
    </source>
</evidence>
<dbReference type="GO" id="GO:0005524">
    <property type="term" value="F:ATP binding"/>
    <property type="evidence" value="ECO:0007669"/>
    <property type="project" value="UniProtKB-UniRule"/>
</dbReference>
<dbReference type="Gene3D" id="3.40.1390.10">
    <property type="entry name" value="MurE/MurF, N-terminal domain"/>
    <property type="match status" value="1"/>
</dbReference>
<dbReference type="GO" id="GO:0009252">
    <property type="term" value="P:peptidoglycan biosynthetic process"/>
    <property type="evidence" value="ECO:0007669"/>
    <property type="project" value="UniProtKB-UniRule"/>
</dbReference>
<dbReference type="SUPFAM" id="SSF53244">
    <property type="entry name" value="MurD-like peptide ligases, peptide-binding domain"/>
    <property type="match status" value="1"/>
</dbReference>
<dbReference type="InterPro" id="IPR036615">
    <property type="entry name" value="Mur_ligase_C_dom_sf"/>
</dbReference>
<dbReference type="Pfam" id="PF01225">
    <property type="entry name" value="Mur_ligase"/>
    <property type="match status" value="1"/>
</dbReference>
<feature type="domain" description="Mur ligase central" evidence="14">
    <location>
        <begin position="112"/>
        <end position="292"/>
    </location>
</feature>
<dbReference type="HAMAP" id="MF_02019">
    <property type="entry name" value="MurF"/>
    <property type="match status" value="1"/>
</dbReference>
<evidence type="ECO:0000256" key="4">
    <source>
        <dbReference type="ARBA" id="ARBA00022741"/>
    </source>
</evidence>
<comment type="similarity">
    <text evidence="10">Belongs to the MurCDEF family. MurF subfamily.</text>
</comment>
<keyword evidence="16" id="KW-1185">Reference proteome</keyword>
<keyword evidence="4 10" id="KW-0547">Nucleotide-binding</keyword>
<evidence type="ECO:0000259" key="12">
    <source>
        <dbReference type="Pfam" id="PF01225"/>
    </source>
</evidence>
<evidence type="ECO:0000259" key="13">
    <source>
        <dbReference type="Pfam" id="PF02875"/>
    </source>
</evidence>
<dbReference type="InterPro" id="IPR013221">
    <property type="entry name" value="Mur_ligase_cen"/>
</dbReference>
<evidence type="ECO:0000313" key="16">
    <source>
        <dbReference type="Proteomes" id="UP000257143"/>
    </source>
</evidence>
<keyword evidence="5 10" id="KW-0067">ATP-binding</keyword>
<keyword evidence="6 10" id="KW-0133">Cell shape</keyword>
<protein>
    <recommendedName>
        <fullName evidence="10 11">UDP-N-acetylmuramoyl-tripeptide--D-alanyl-D-alanine ligase</fullName>
        <ecNumber evidence="10 11">6.3.2.10</ecNumber>
    </recommendedName>
    <alternativeName>
        <fullName evidence="10">D-alanyl-D-alanine-adding enzyme</fullName>
    </alternativeName>
</protein>
<evidence type="ECO:0000256" key="10">
    <source>
        <dbReference type="HAMAP-Rule" id="MF_02019"/>
    </source>
</evidence>
<name>A0A3D8PSD2_9BACI</name>
<dbReference type="Gene3D" id="3.40.1190.10">
    <property type="entry name" value="Mur-like, catalytic domain"/>
    <property type="match status" value="1"/>
</dbReference>
<dbReference type="GO" id="GO:0005737">
    <property type="term" value="C:cytoplasm"/>
    <property type="evidence" value="ECO:0007669"/>
    <property type="project" value="UniProtKB-SubCell"/>
</dbReference>
<sequence length="453" mass="49858">MLFTTNWLSERFTDFQGDAKNLIQIDAVNTDSRVQIKKSLFVPIVGDNFDGHHYVKQAINNGAVAVLWEKGRSLPTLIPTDFPVFFVEDTTTGLQQLATNYLDDVNPIVIGITGSNGKTTTKDLVAAMMKSTYITHYTNGNFNNHIGLPLTILSMKKNTEVLVLEMGMSGFGEIDLLSKIAKPDYAIITNIGESHIEFLGSREGIAKAKLEIINGLKEKALLIIDGDEPLLNQLNTYSNTVSCGFNNDNDVIISNVNLSLQATSFKLSDETNYVVPLLGKHHAKNATYAIILGERLGINLSTRKSALLSLEQTSMRFELMEGRGGASIINDAYNASPTSMKAAIEVVKQMKGFKSKVLVLGDVLELGEHSEQLHRSIAEVIDSSINAVFTYGDHSEVISNAVMEKGGEIRCKHFTEKASLLKALEPYLEKESIVLFKASRGLHFETLIKEILN</sequence>
<evidence type="ECO:0000256" key="9">
    <source>
        <dbReference type="ARBA" id="ARBA00023316"/>
    </source>
</evidence>
<organism evidence="15 16">
    <name type="scientific">Oceanobacillus arenosus</name>
    <dbReference type="NCBI Taxonomy" id="1229153"/>
    <lineage>
        <taxon>Bacteria</taxon>
        <taxon>Bacillati</taxon>
        <taxon>Bacillota</taxon>
        <taxon>Bacilli</taxon>
        <taxon>Bacillales</taxon>
        <taxon>Bacillaceae</taxon>
        <taxon>Oceanobacillus</taxon>
    </lineage>
</organism>
<keyword evidence="1 10" id="KW-0963">Cytoplasm</keyword>
<accession>A0A3D8PSD2</accession>
<feature type="binding site" evidence="10">
    <location>
        <begin position="114"/>
        <end position="120"/>
    </location>
    <ligand>
        <name>ATP</name>
        <dbReference type="ChEBI" id="CHEBI:30616"/>
    </ligand>
</feature>
<dbReference type="RefSeq" id="WP_115773645.1">
    <property type="nucleotide sequence ID" value="NZ_PIOC01000017.1"/>
</dbReference>
<comment type="function">
    <text evidence="10 11">Involved in cell wall formation. Catalyzes the final step in the synthesis of UDP-N-acetylmuramoyl-pentapeptide, the precursor of murein.</text>
</comment>
<keyword evidence="7 10" id="KW-0573">Peptidoglycan synthesis</keyword>
<dbReference type="GO" id="GO:0051301">
    <property type="term" value="P:cell division"/>
    <property type="evidence" value="ECO:0007669"/>
    <property type="project" value="UniProtKB-KW"/>
</dbReference>
<dbReference type="EMBL" id="PIOC01000017">
    <property type="protein sequence ID" value="RDW18467.1"/>
    <property type="molecule type" value="Genomic_DNA"/>
</dbReference>
<evidence type="ECO:0000256" key="6">
    <source>
        <dbReference type="ARBA" id="ARBA00022960"/>
    </source>
</evidence>
<evidence type="ECO:0000259" key="14">
    <source>
        <dbReference type="Pfam" id="PF08245"/>
    </source>
</evidence>
<evidence type="ECO:0000256" key="5">
    <source>
        <dbReference type="ARBA" id="ARBA00022840"/>
    </source>
</evidence>
<keyword evidence="9 10" id="KW-0961">Cell wall biogenesis/degradation</keyword>
<proteinExistence type="inferred from homology"/>
<dbReference type="PANTHER" id="PTHR43024">
    <property type="entry name" value="UDP-N-ACETYLMURAMOYL-TRIPEPTIDE--D-ALANYL-D-ALANINE LIGASE"/>
    <property type="match status" value="1"/>
</dbReference>
<dbReference type="Proteomes" id="UP000257143">
    <property type="component" value="Unassembled WGS sequence"/>
</dbReference>
<dbReference type="InterPro" id="IPR036565">
    <property type="entry name" value="Mur-like_cat_sf"/>
</dbReference>
<keyword evidence="8 10" id="KW-0131">Cell cycle</keyword>
<comment type="catalytic activity">
    <reaction evidence="10 11">
        <text>D-alanyl-D-alanine + UDP-N-acetyl-alpha-D-muramoyl-L-alanyl-gamma-D-glutamyl-meso-2,6-diaminopimelate + ATP = UDP-N-acetyl-alpha-D-muramoyl-L-alanyl-gamma-D-glutamyl-meso-2,6-diaminopimeloyl-D-alanyl-D-alanine + ADP + phosphate + H(+)</text>
        <dbReference type="Rhea" id="RHEA:28374"/>
        <dbReference type="ChEBI" id="CHEBI:15378"/>
        <dbReference type="ChEBI" id="CHEBI:30616"/>
        <dbReference type="ChEBI" id="CHEBI:43474"/>
        <dbReference type="ChEBI" id="CHEBI:57822"/>
        <dbReference type="ChEBI" id="CHEBI:61386"/>
        <dbReference type="ChEBI" id="CHEBI:83905"/>
        <dbReference type="ChEBI" id="CHEBI:456216"/>
        <dbReference type="EC" id="6.3.2.10"/>
    </reaction>
</comment>
<gene>
    <name evidence="10" type="primary">murF</name>
    <name evidence="15" type="ORF">CWR48_12935</name>
</gene>
<dbReference type="InterPro" id="IPR005863">
    <property type="entry name" value="UDP-N-AcMur_synth"/>
</dbReference>
<dbReference type="GO" id="GO:0047480">
    <property type="term" value="F:UDP-N-acetylmuramoyl-tripeptide-D-alanyl-D-alanine ligase activity"/>
    <property type="evidence" value="ECO:0007669"/>
    <property type="project" value="UniProtKB-UniRule"/>
</dbReference>
<dbReference type="Gene3D" id="3.90.190.20">
    <property type="entry name" value="Mur ligase, C-terminal domain"/>
    <property type="match status" value="1"/>
</dbReference>
<dbReference type="GO" id="GO:0008766">
    <property type="term" value="F:UDP-N-acetylmuramoylalanyl-D-glutamyl-2,6-diaminopimelate-D-alanyl-D-alanine ligase activity"/>
    <property type="evidence" value="ECO:0007669"/>
    <property type="project" value="RHEA"/>
</dbReference>
<dbReference type="InterPro" id="IPR035911">
    <property type="entry name" value="MurE/MurF_N"/>
</dbReference>
<dbReference type="Pfam" id="PF02875">
    <property type="entry name" value="Mur_ligase_C"/>
    <property type="match status" value="1"/>
</dbReference>
<comment type="subcellular location">
    <subcellularLocation>
        <location evidence="10 11">Cytoplasm</location>
    </subcellularLocation>
</comment>
<evidence type="ECO:0000256" key="3">
    <source>
        <dbReference type="ARBA" id="ARBA00022618"/>
    </source>
</evidence>
<reference evidence="16" key="1">
    <citation type="submission" date="2017-11" db="EMBL/GenBank/DDBJ databases">
        <authorList>
            <person name="Zhu W."/>
        </authorList>
    </citation>
    <scope>NUCLEOTIDE SEQUENCE [LARGE SCALE GENOMIC DNA]</scope>
    <source>
        <strain evidence="16">CAU 1183</strain>
    </source>
</reference>
<dbReference type="InterPro" id="IPR000713">
    <property type="entry name" value="Mur_ligase_N"/>
</dbReference>
<dbReference type="OrthoDB" id="9801978at2"/>
<comment type="caution">
    <text evidence="15">The sequence shown here is derived from an EMBL/GenBank/DDBJ whole genome shotgun (WGS) entry which is preliminary data.</text>
</comment>
<comment type="pathway">
    <text evidence="10 11">Cell wall biogenesis; peptidoglycan biosynthesis.</text>
</comment>
<dbReference type="SUPFAM" id="SSF53623">
    <property type="entry name" value="MurD-like peptide ligases, catalytic domain"/>
    <property type="match status" value="1"/>
</dbReference>
<evidence type="ECO:0000256" key="11">
    <source>
        <dbReference type="RuleBase" id="RU004136"/>
    </source>
</evidence>
<dbReference type="InterPro" id="IPR004101">
    <property type="entry name" value="Mur_ligase_C"/>
</dbReference>
<dbReference type="Pfam" id="PF08245">
    <property type="entry name" value="Mur_ligase_M"/>
    <property type="match status" value="1"/>
</dbReference>